<dbReference type="EMBL" id="LVVM01004154">
    <property type="protein sequence ID" value="OJA13450.1"/>
    <property type="molecule type" value="Genomic_DNA"/>
</dbReference>
<protein>
    <submittedName>
        <fullName evidence="2">Uncharacterized protein</fullName>
    </submittedName>
</protein>
<dbReference type="Proteomes" id="UP000183567">
    <property type="component" value="Unassembled WGS sequence"/>
</dbReference>
<comment type="caution">
    <text evidence="2">The sequence shown here is derived from an EMBL/GenBank/DDBJ whole genome shotgun (WGS) entry which is preliminary data.</text>
</comment>
<evidence type="ECO:0000313" key="2">
    <source>
        <dbReference type="EMBL" id="OJA13450.1"/>
    </source>
</evidence>
<organism evidence="2 3">
    <name type="scientific">Rhizopogon vesiculosus</name>
    <dbReference type="NCBI Taxonomy" id="180088"/>
    <lineage>
        <taxon>Eukaryota</taxon>
        <taxon>Fungi</taxon>
        <taxon>Dikarya</taxon>
        <taxon>Basidiomycota</taxon>
        <taxon>Agaricomycotina</taxon>
        <taxon>Agaricomycetes</taxon>
        <taxon>Agaricomycetidae</taxon>
        <taxon>Boletales</taxon>
        <taxon>Suillineae</taxon>
        <taxon>Rhizopogonaceae</taxon>
        <taxon>Rhizopogon</taxon>
    </lineage>
</organism>
<sequence>MFATLFSATLFVALAIQGTLADFTIDTPTFVQCTDAQITWTQSIAPYNLLIVPADDVCGDALADLGDQTGLSTTYTVALASGTQVVLSLEDADGNEAWSGTVTVASSGDSSCLTASTPTNGSPTTYSGTTLSLANTAAAASPTTSTFSPAGAANAGLDPTSGAMSIRPFSALPTIGFLAFVAFIL</sequence>
<feature type="chain" id="PRO_5013244541" evidence="1">
    <location>
        <begin position="22"/>
        <end position="185"/>
    </location>
</feature>
<keyword evidence="1" id="KW-0732">Signal</keyword>
<name>A0A1J8QVD0_9AGAM</name>
<accession>A0A1J8QVD0</accession>
<gene>
    <name evidence="2" type="ORF">AZE42_02290</name>
</gene>
<reference evidence="2 3" key="1">
    <citation type="submission" date="2016-03" db="EMBL/GenBank/DDBJ databases">
        <title>Comparative genomics of the ectomycorrhizal sister species Rhizopogon vinicolor and Rhizopogon vesiculosus (Basidiomycota: Boletales) reveals a divergence of the mating type B locus.</title>
        <authorList>
            <person name="Mujic A.B."/>
            <person name="Kuo A."/>
            <person name="Tritt A."/>
            <person name="Lipzen A."/>
            <person name="Chen C."/>
            <person name="Johnson J."/>
            <person name="Sharma A."/>
            <person name="Barry K."/>
            <person name="Grigoriev I.V."/>
            <person name="Spatafora J.W."/>
        </authorList>
    </citation>
    <scope>NUCLEOTIDE SEQUENCE [LARGE SCALE GENOMIC DNA]</scope>
    <source>
        <strain evidence="2 3">AM-OR11-056</strain>
    </source>
</reference>
<dbReference type="AlphaFoldDB" id="A0A1J8QVD0"/>
<evidence type="ECO:0000256" key="1">
    <source>
        <dbReference type="SAM" id="SignalP"/>
    </source>
</evidence>
<proteinExistence type="predicted"/>
<feature type="signal peptide" evidence="1">
    <location>
        <begin position="1"/>
        <end position="21"/>
    </location>
</feature>
<dbReference type="PANTHER" id="PTHR37487:SF3">
    <property type="entry name" value="CLEAVAGE_POLYADENYLATION SPECIFICITY FACTOR A SUBUNIT N-TERMINAL DOMAIN-CONTAINING PROTEIN"/>
    <property type="match status" value="1"/>
</dbReference>
<evidence type="ECO:0000313" key="3">
    <source>
        <dbReference type="Proteomes" id="UP000183567"/>
    </source>
</evidence>
<keyword evidence="3" id="KW-1185">Reference proteome</keyword>
<dbReference type="OrthoDB" id="3259746at2759"/>
<dbReference type="PANTHER" id="PTHR37487">
    <property type="entry name" value="CHROMOSOME 1, WHOLE GENOME SHOTGUN SEQUENCE"/>
    <property type="match status" value="1"/>
</dbReference>